<feature type="transmembrane region" description="Helical" evidence="6">
    <location>
        <begin position="59"/>
        <end position="78"/>
    </location>
</feature>
<evidence type="ECO:0000256" key="3">
    <source>
        <dbReference type="ARBA" id="ARBA00022692"/>
    </source>
</evidence>
<feature type="transmembrane region" description="Helical" evidence="6">
    <location>
        <begin position="29"/>
        <end position="47"/>
    </location>
</feature>
<keyword evidence="3 6" id="KW-0812">Transmembrane</keyword>
<sequence length="116" mass="13003">MKLLRQFGIIIGIFLIGEILNKLCHIPVPGNILGMLILFVLLSLNIIKVEKIKEISDFLLNHLAFFFIPPGVALISSLDTLSNIWISFLFIVIITTIIVMSVTGLTVQKVMKRGRK</sequence>
<evidence type="ECO:0000256" key="4">
    <source>
        <dbReference type="ARBA" id="ARBA00022989"/>
    </source>
</evidence>
<feature type="transmembrane region" description="Helical" evidence="6">
    <location>
        <begin position="84"/>
        <end position="107"/>
    </location>
</feature>
<organism evidence="7 8">
    <name type="scientific">Vallitalea guaymasensis</name>
    <dbReference type="NCBI Taxonomy" id="1185412"/>
    <lineage>
        <taxon>Bacteria</taxon>
        <taxon>Bacillati</taxon>
        <taxon>Bacillota</taxon>
        <taxon>Clostridia</taxon>
        <taxon>Lachnospirales</taxon>
        <taxon>Vallitaleaceae</taxon>
        <taxon>Vallitalea</taxon>
    </lineage>
</organism>
<dbReference type="Pfam" id="PF03788">
    <property type="entry name" value="LrgA"/>
    <property type="match status" value="1"/>
</dbReference>
<dbReference type="InterPro" id="IPR005538">
    <property type="entry name" value="LrgA/CidA"/>
</dbReference>
<dbReference type="PANTHER" id="PTHR33931">
    <property type="entry name" value="HOLIN-LIKE PROTEIN CIDA-RELATED"/>
    <property type="match status" value="1"/>
</dbReference>
<evidence type="ECO:0000256" key="1">
    <source>
        <dbReference type="ARBA" id="ARBA00004651"/>
    </source>
</evidence>
<evidence type="ECO:0000313" key="8">
    <source>
        <dbReference type="Proteomes" id="UP000677305"/>
    </source>
</evidence>
<dbReference type="RefSeq" id="WP_113671675.1">
    <property type="nucleotide sequence ID" value="NZ_CP058561.1"/>
</dbReference>
<keyword evidence="8" id="KW-1185">Reference proteome</keyword>
<keyword evidence="4 6" id="KW-1133">Transmembrane helix</keyword>
<keyword evidence="5 6" id="KW-0472">Membrane</keyword>
<name>A0A8J8M882_9FIRM</name>
<evidence type="ECO:0000313" key="7">
    <source>
        <dbReference type="EMBL" id="QUH27995.1"/>
    </source>
</evidence>
<feature type="transmembrane region" description="Helical" evidence="6">
    <location>
        <begin position="7"/>
        <end position="23"/>
    </location>
</feature>
<evidence type="ECO:0000256" key="6">
    <source>
        <dbReference type="SAM" id="Phobius"/>
    </source>
</evidence>
<reference evidence="7 8" key="1">
    <citation type="submission" date="2020-07" db="EMBL/GenBank/DDBJ databases">
        <title>Vallitalea guaymasensis genome.</title>
        <authorList>
            <person name="Postec A."/>
        </authorList>
    </citation>
    <scope>NUCLEOTIDE SEQUENCE [LARGE SCALE GENOMIC DNA]</scope>
    <source>
        <strain evidence="7 8">Ra1766G1</strain>
    </source>
</reference>
<evidence type="ECO:0000256" key="5">
    <source>
        <dbReference type="ARBA" id="ARBA00023136"/>
    </source>
</evidence>
<comment type="subcellular location">
    <subcellularLocation>
        <location evidence="1">Cell membrane</location>
        <topology evidence="1">Multi-pass membrane protein</topology>
    </subcellularLocation>
</comment>
<dbReference type="AlphaFoldDB" id="A0A8J8M882"/>
<dbReference type="PANTHER" id="PTHR33931:SF2">
    <property type="entry name" value="HOLIN-LIKE PROTEIN CIDA"/>
    <property type="match status" value="1"/>
</dbReference>
<accession>A0A8J8M882</accession>
<dbReference type="EMBL" id="CP058561">
    <property type="protein sequence ID" value="QUH27995.1"/>
    <property type="molecule type" value="Genomic_DNA"/>
</dbReference>
<dbReference type="Proteomes" id="UP000677305">
    <property type="component" value="Chromosome"/>
</dbReference>
<gene>
    <name evidence="7" type="ORF">HYG85_03320</name>
</gene>
<dbReference type="KEGG" id="vgu:HYG85_03320"/>
<proteinExistence type="predicted"/>
<dbReference type="GO" id="GO:0005886">
    <property type="term" value="C:plasma membrane"/>
    <property type="evidence" value="ECO:0007669"/>
    <property type="project" value="UniProtKB-SubCell"/>
</dbReference>
<dbReference type="OrthoDB" id="3176438at2"/>
<protein>
    <submittedName>
        <fullName evidence="7">CidA/LrgA family protein</fullName>
    </submittedName>
</protein>
<keyword evidence="2" id="KW-1003">Cell membrane</keyword>
<evidence type="ECO:0000256" key="2">
    <source>
        <dbReference type="ARBA" id="ARBA00022475"/>
    </source>
</evidence>